<reference evidence="3" key="1">
    <citation type="submission" date="2018-05" db="EMBL/GenBank/DDBJ databases">
        <title>Pseudarcicella sp. HME7025 Genome sequencing and assembly.</title>
        <authorList>
            <person name="Kim H."/>
            <person name="Kang H."/>
            <person name="Joh K."/>
        </authorList>
    </citation>
    <scope>NUCLEOTIDE SEQUENCE [LARGE SCALE GENOMIC DNA]</scope>
    <source>
        <strain evidence="3">HME7025</strain>
    </source>
</reference>
<evidence type="ECO:0000256" key="1">
    <source>
        <dbReference type="SAM" id="Phobius"/>
    </source>
</evidence>
<dbReference type="KEGG" id="psez:HME7025_00704"/>
<feature type="transmembrane region" description="Helical" evidence="1">
    <location>
        <begin position="9"/>
        <end position="25"/>
    </location>
</feature>
<dbReference type="AlphaFoldDB" id="A0A2S2DT77"/>
<feature type="transmembrane region" description="Helical" evidence="1">
    <location>
        <begin position="334"/>
        <end position="352"/>
    </location>
</feature>
<dbReference type="OrthoDB" id="936260at2"/>
<evidence type="ECO:0000313" key="3">
    <source>
        <dbReference type="Proteomes" id="UP000245468"/>
    </source>
</evidence>
<feature type="transmembrane region" description="Helical" evidence="1">
    <location>
        <begin position="237"/>
        <end position="260"/>
    </location>
</feature>
<feature type="transmembrane region" description="Helical" evidence="1">
    <location>
        <begin position="115"/>
        <end position="132"/>
    </location>
</feature>
<feature type="transmembrane region" description="Helical" evidence="1">
    <location>
        <begin position="204"/>
        <end position="225"/>
    </location>
</feature>
<gene>
    <name evidence="2" type="ORF">HME7025_00704</name>
</gene>
<dbReference type="EMBL" id="CP029346">
    <property type="protein sequence ID" value="AWL08576.1"/>
    <property type="molecule type" value="Genomic_DNA"/>
</dbReference>
<feature type="transmembrane region" description="Helical" evidence="1">
    <location>
        <begin position="359"/>
        <end position="377"/>
    </location>
</feature>
<keyword evidence="1" id="KW-0812">Transmembrane</keyword>
<dbReference type="RefSeq" id="WP_109322321.1">
    <property type="nucleotide sequence ID" value="NZ_CP029346.1"/>
</dbReference>
<keyword evidence="3" id="KW-1185">Reference proteome</keyword>
<evidence type="ECO:0000313" key="2">
    <source>
        <dbReference type="EMBL" id="AWL08576.1"/>
    </source>
</evidence>
<organism evidence="2 3">
    <name type="scientific">Aquirufa nivalisilvae</name>
    <dbReference type="NCBI Taxonomy" id="2516557"/>
    <lineage>
        <taxon>Bacteria</taxon>
        <taxon>Pseudomonadati</taxon>
        <taxon>Bacteroidota</taxon>
        <taxon>Cytophagia</taxon>
        <taxon>Cytophagales</taxon>
        <taxon>Flectobacillaceae</taxon>
        <taxon>Aquirufa</taxon>
    </lineage>
</organism>
<keyword evidence="1" id="KW-1133">Transmembrane helix</keyword>
<feature type="transmembrane region" description="Helical" evidence="1">
    <location>
        <begin position="299"/>
        <end position="319"/>
    </location>
</feature>
<feature type="transmembrane region" description="Helical" evidence="1">
    <location>
        <begin position="266"/>
        <end position="287"/>
    </location>
</feature>
<sequence length="594" mass="68620">MNLFSQRHFYFFLSLAPAIFFYFFLQKFGINAPFADDWSAINGFIIRFFHGDDSFGNKIALLASQCNEHREGYLSIISLIQYSISGQINYMTLNLVGAGATLGVHFLLNGYLHRYQLPHWWIIPLAFIWYNAAYFHNIFWPVCALQHNSIVFFILFVFYVLDGKGKQSVQFSWAIFLAFIVVFTSGNGFLLFVAAFPILKNYRWTYWVIWTIAGIAFFSLYMWGYQHPFQRGHLTDNLHMVASIIQIFFVYLGSFVGVFFSTTSEFRVGLSLGMGVAVFMTWLIFVFRHIYQIVRQKSSLDFILSIQLFILATALIYSIGRANLPIEFVFESRYAINSTLFLMSLCLMLWHMFPGIKSWRAWTFVAFSMLYFGISYWNNLLAVVNFTSSQSAAIIKHSIQHREHYYFKDSLGRKADLGAPNLKKLSQLGGPIVDFTAELPASVKYANDVVSLTFKNGFFALDKHEAKLEKDFQANPTSLAKAPQGKDLLRFSLEKNGLRYLGEKTRAKMSYGSDGMYVVFENAKNENWVFNLYFMELDRARQIKFHDAIYVRKVEGMIPFIYLPDGDYRVKLFRVEDNQTSLVGILPHIPVKGM</sequence>
<name>A0A2S2DT77_9BACT</name>
<feature type="transmembrane region" description="Helical" evidence="1">
    <location>
        <begin position="88"/>
        <end position="108"/>
    </location>
</feature>
<keyword evidence="1" id="KW-0472">Membrane</keyword>
<feature type="transmembrane region" description="Helical" evidence="1">
    <location>
        <begin position="138"/>
        <end position="161"/>
    </location>
</feature>
<protein>
    <submittedName>
        <fullName evidence="2">Uncharacterized protein</fullName>
    </submittedName>
</protein>
<proteinExistence type="predicted"/>
<dbReference type="Proteomes" id="UP000245468">
    <property type="component" value="Chromosome"/>
</dbReference>
<accession>A0A2S2DT77</accession>
<feature type="transmembrane region" description="Helical" evidence="1">
    <location>
        <begin position="173"/>
        <end position="198"/>
    </location>
</feature>